<dbReference type="HOGENOM" id="CLU_3306055_0_0_4"/>
<dbReference type="EMBL" id="CP000546">
    <property type="protein sequence ID" value="ABN02326.2"/>
    <property type="molecule type" value="Genomic_DNA"/>
</dbReference>
<gene>
    <name evidence="1" type="ordered locus">BMA10229_A2841</name>
</gene>
<dbReference type="KEGG" id="bml:BMA10229_A2841"/>
<evidence type="ECO:0000313" key="1">
    <source>
        <dbReference type="EMBL" id="ABN02326.2"/>
    </source>
</evidence>
<reference evidence="1 2" key="1">
    <citation type="submission" date="2007-01" db="EMBL/GenBank/DDBJ databases">
        <authorList>
            <person name="DeShazer D."/>
            <person name="Woods D.E."/>
            <person name="Nierman W.C."/>
        </authorList>
    </citation>
    <scope>NUCLEOTIDE SEQUENCE [LARGE SCALE GENOMIC DNA]</scope>
    <source>
        <strain evidence="1 2">NCTC 10229</strain>
    </source>
</reference>
<sequence length="39" mass="4420">MHPDVAEQERERPLGVARELRVVGVALGRGESFQNQCVW</sequence>
<accession>A2SA18</accession>
<dbReference type="Proteomes" id="UP000002283">
    <property type="component" value="Chromosome I"/>
</dbReference>
<protein>
    <submittedName>
        <fullName evidence="1">Uncharacterized protein</fullName>
    </submittedName>
</protein>
<proteinExistence type="predicted"/>
<dbReference type="AlphaFoldDB" id="A2SA18"/>
<evidence type="ECO:0000313" key="2">
    <source>
        <dbReference type="Proteomes" id="UP000002283"/>
    </source>
</evidence>
<organism evidence="1 2">
    <name type="scientific">Burkholderia mallei (strain NCTC 10229)</name>
    <dbReference type="NCBI Taxonomy" id="412022"/>
    <lineage>
        <taxon>Bacteria</taxon>
        <taxon>Pseudomonadati</taxon>
        <taxon>Pseudomonadota</taxon>
        <taxon>Betaproteobacteria</taxon>
        <taxon>Burkholderiales</taxon>
        <taxon>Burkholderiaceae</taxon>
        <taxon>Burkholderia</taxon>
        <taxon>pseudomallei group</taxon>
    </lineage>
</organism>
<name>A2SA18_BURM9</name>